<gene>
    <name evidence="3" type="ORF">UFOVP1074_31</name>
    <name evidence="4" type="ORF">UFOVP1310_50</name>
    <name evidence="5" type="ORF">UFOVP1424_22</name>
    <name evidence="6" type="ORF">UFOVP1521_22</name>
    <name evidence="1" type="ORF">UFOVP899_7</name>
    <name evidence="2" type="ORF">UFOVP987_6</name>
</gene>
<dbReference type="EMBL" id="LR797262">
    <property type="protein sequence ID" value="CAB4198251.1"/>
    <property type="molecule type" value="Genomic_DNA"/>
</dbReference>
<evidence type="ECO:0000313" key="6">
    <source>
        <dbReference type="EMBL" id="CAB5227356.1"/>
    </source>
</evidence>
<dbReference type="EMBL" id="LR796935">
    <property type="protein sequence ID" value="CAB4176081.1"/>
    <property type="molecule type" value="Genomic_DNA"/>
</dbReference>
<dbReference type="EMBL" id="LR798374">
    <property type="protein sequence ID" value="CAB5227356.1"/>
    <property type="molecule type" value="Genomic_DNA"/>
</dbReference>
<evidence type="ECO:0000313" key="4">
    <source>
        <dbReference type="EMBL" id="CAB4198251.1"/>
    </source>
</evidence>
<dbReference type="EMBL" id="LR796840">
    <property type="protein sequence ID" value="CAB4168864.1"/>
    <property type="molecule type" value="Genomic_DNA"/>
</dbReference>
<proteinExistence type="predicted"/>
<dbReference type="EMBL" id="LR797362">
    <property type="protein sequence ID" value="CAB4210506.1"/>
    <property type="molecule type" value="Genomic_DNA"/>
</dbReference>
<sequence>MSFIYYPSNIFLKNQGKGEKPTQQEIRNYDRLRRSICNEPCVIKNEDIVGFESYTRKLHDGRSEYVIKVNLNRINIFTGDYYIEVFYSNEEQRDNCLKEVQNNIKNGDKQFYG</sequence>
<name>A0A6J5RXD6_9CAUD</name>
<dbReference type="EMBL" id="LR797006">
    <property type="protein sequence ID" value="CAB4180955.1"/>
    <property type="molecule type" value="Genomic_DNA"/>
</dbReference>
<accession>A0A6J5RXD6</accession>
<evidence type="ECO:0000313" key="2">
    <source>
        <dbReference type="EMBL" id="CAB4176081.1"/>
    </source>
</evidence>
<evidence type="ECO:0000313" key="1">
    <source>
        <dbReference type="EMBL" id="CAB4168864.1"/>
    </source>
</evidence>
<protein>
    <submittedName>
        <fullName evidence="4">Uncharacterized protein</fullName>
    </submittedName>
</protein>
<reference evidence="4" key="1">
    <citation type="submission" date="2020-05" db="EMBL/GenBank/DDBJ databases">
        <authorList>
            <person name="Chiriac C."/>
            <person name="Salcher M."/>
            <person name="Ghai R."/>
            <person name="Kavagutti S V."/>
        </authorList>
    </citation>
    <scope>NUCLEOTIDE SEQUENCE</scope>
</reference>
<evidence type="ECO:0000313" key="3">
    <source>
        <dbReference type="EMBL" id="CAB4180955.1"/>
    </source>
</evidence>
<organism evidence="4">
    <name type="scientific">uncultured Caudovirales phage</name>
    <dbReference type="NCBI Taxonomy" id="2100421"/>
    <lineage>
        <taxon>Viruses</taxon>
        <taxon>Duplodnaviria</taxon>
        <taxon>Heunggongvirae</taxon>
        <taxon>Uroviricota</taxon>
        <taxon>Caudoviricetes</taxon>
        <taxon>Peduoviridae</taxon>
        <taxon>Maltschvirus</taxon>
        <taxon>Maltschvirus maltsch</taxon>
    </lineage>
</organism>
<evidence type="ECO:0000313" key="5">
    <source>
        <dbReference type="EMBL" id="CAB4210506.1"/>
    </source>
</evidence>